<gene>
    <name evidence="2" type="ORF">Eint_081400</name>
</gene>
<dbReference type="GeneID" id="9698260"/>
<dbReference type="InterPro" id="IPR002013">
    <property type="entry name" value="SAC_dom"/>
</dbReference>
<evidence type="ECO:0000313" key="2">
    <source>
        <dbReference type="EMBL" id="ADM12072.1"/>
    </source>
</evidence>
<protein>
    <submittedName>
        <fullName evidence="2">Phosphoinositide polyphosphatase</fullName>
    </submittedName>
</protein>
<dbReference type="GO" id="GO:0043812">
    <property type="term" value="F:phosphatidylinositol-4-phosphate phosphatase activity"/>
    <property type="evidence" value="ECO:0007669"/>
    <property type="project" value="TreeGrafter"/>
</dbReference>
<feature type="domain" description="SAC" evidence="1">
    <location>
        <begin position="120"/>
        <end position="392"/>
    </location>
</feature>
<sequence length="464" mass="53822">MARLVYSASSKRISWETESGVATLCCVGTTDKKPDSKQIEFQTILGILQVEKNEYCEEFLACVTKSTLTGLYDGIEIYKIDKIRFLNINEPDRADEIMSQVKGFMQSHDFYYFSASLFIEDEFVWNKHMKDNLLKYFGPNPHRWILSHRPERQSLNLGISTLFCGFFAAKAFKVSEDFYHMKLLSLVSSSRVGTRYLCRGIDNEGNASLFVKTHFLTKRNNITIFDFTIIRGSVPIFWNQMEYGISTKINIYGDEDGVRKAFAKHFKKLKREYGKVHVINLLGEKKHEKQLTLHFNRLLDLEDIPHTTFDLNAHANNYDDLKFLLYFKLQSIDMKDTVFRVNCLDCLDRTNVAQSLICMFYFEKVVRSEEVLKKMQECWADNGNSLSNLYTGSDAMKRELALKGRRSFIGYMDDFVISATRLINGRFTDRQKHSIINVLLEKKEDSEEIGALSLDMEIINRPIS</sequence>
<dbReference type="GO" id="GO:0005783">
    <property type="term" value="C:endoplasmic reticulum"/>
    <property type="evidence" value="ECO:0007669"/>
    <property type="project" value="TreeGrafter"/>
</dbReference>
<evidence type="ECO:0000259" key="1">
    <source>
        <dbReference type="PROSITE" id="PS50275"/>
    </source>
</evidence>
<dbReference type="Proteomes" id="UP000002313">
    <property type="component" value="Chromosome VIII"/>
</dbReference>
<dbReference type="GO" id="GO:0046856">
    <property type="term" value="P:phosphatidylinositol dephosphorylation"/>
    <property type="evidence" value="ECO:0007669"/>
    <property type="project" value="TreeGrafter"/>
</dbReference>
<dbReference type="PANTHER" id="PTHR45662">
    <property type="entry name" value="PHOSPHATIDYLINOSITIDE PHOSPHATASE SAC1"/>
    <property type="match status" value="1"/>
</dbReference>
<evidence type="ECO:0000313" key="3">
    <source>
        <dbReference type="Proteomes" id="UP000002313"/>
    </source>
</evidence>
<dbReference type="OrthoDB" id="405996at2759"/>
<reference evidence="2 3" key="1">
    <citation type="journal article" date="2010" name="Nat. Commun.">
        <title>The complete sequence of the smallest known nuclear genome from the microsporidian Encephalitozoon intestinalis.</title>
        <authorList>
            <person name="Corradi N."/>
            <person name="Pombert J.-F."/>
            <person name="Farinelli L."/>
            <person name="Didier E.S."/>
            <person name="Keeling P.J."/>
        </authorList>
    </citation>
    <scope>NUCLEOTIDE SEQUENCE [LARGE SCALE GENOMIC DNA]</scope>
    <source>
        <strain evidence="2 3">ATCC 50506</strain>
    </source>
</reference>
<accession>E0S8D5</accession>
<dbReference type="VEuPathDB" id="MicrosporidiaDB:Eint_081400"/>
<dbReference type="KEGG" id="ein:Eint_081400"/>
<keyword evidence="3" id="KW-1185">Reference proteome</keyword>
<proteinExistence type="predicted"/>
<dbReference type="Pfam" id="PF02383">
    <property type="entry name" value="Syja_N"/>
    <property type="match status" value="1"/>
</dbReference>
<dbReference type="HOGENOM" id="CLU_003016_7_4_1"/>
<name>E0S8D5_ENCIT</name>
<dbReference type="PANTHER" id="PTHR45662:SF2">
    <property type="entry name" value="PHOSPHATIDYLINOSITOL-3-PHOSPHATASE SAC1"/>
    <property type="match status" value="1"/>
</dbReference>
<dbReference type="AlphaFoldDB" id="E0S8D5"/>
<dbReference type="EMBL" id="CP001949">
    <property type="protein sequence ID" value="ADM12072.1"/>
    <property type="molecule type" value="Genomic_DNA"/>
</dbReference>
<organism evidence="2 3">
    <name type="scientific">Encephalitozoon intestinalis (strain ATCC 50506)</name>
    <name type="common">Microsporidian parasite</name>
    <name type="synonym">Septata intestinalis</name>
    <dbReference type="NCBI Taxonomy" id="876142"/>
    <lineage>
        <taxon>Eukaryota</taxon>
        <taxon>Fungi</taxon>
        <taxon>Fungi incertae sedis</taxon>
        <taxon>Microsporidia</taxon>
        <taxon>Unikaryonidae</taxon>
        <taxon>Encephalitozoon</taxon>
    </lineage>
</organism>
<dbReference type="PROSITE" id="PS50275">
    <property type="entry name" value="SAC"/>
    <property type="match status" value="1"/>
</dbReference>
<dbReference type="RefSeq" id="XP_003073432.1">
    <property type="nucleotide sequence ID" value="XM_003073386.1"/>
</dbReference>
<reference evidence="2 3" key="2">
    <citation type="journal article" date="2012" name="Proc. Natl. Acad. Sci. U.S.A.">
        <title>Gain and loss of multiple functionally related, horizontally transferred genes in the reduced genomes of two microsporidian parasites.</title>
        <authorList>
            <person name="Pombert J.-F."/>
            <person name="Selman M."/>
            <person name="Burki F."/>
            <person name="Bardell F.T."/>
            <person name="Farinelli L."/>
            <person name="Solter L.F."/>
            <person name="Whitman D.W."/>
            <person name="Weiss L.M."/>
            <person name="Corradi N."/>
            <person name="Keeling P.J."/>
        </authorList>
    </citation>
    <scope>NUCLEOTIDE SEQUENCE [LARGE SCALE GENOMIC DNA]</scope>
    <source>
        <strain evidence="2 3">ATCC 50506</strain>
    </source>
</reference>